<keyword evidence="5" id="KW-1185">Reference proteome</keyword>
<dbReference type="EMBL" id="AJVK01002035">
    <property type="status" value="NOT_ANNOTATED_CDS"/>
    <property type="molecule type" value="Genomic_DNA"/>
</dbReference>
<feature type="transmembrane region" description="Helical" evidence="2">
    <location>
        <begin position="177"/>
        <end position="197"/>
    </location>
</feature>
<feature type="transmembrane region" description="Helical" evidence="2">
    <location>
        <begin position="223"/>
        <end position="241"/>
    </location>
</feature>
<feature type="compositionally biased region" description="Polar residues" evidence="1">
    <location>
        <begin position="123"/>
        <end position="135"/>
    </location>
</feature>
<keyword evidence="2" id="KW-1133">Transmembrane helix</keyword>
<dbReference type="PANTHER" id="PTHR13018">
    <property type="entry name" value="PROBABLE MEMBRANE PROTEIN DUF221-RELATED"/>
    <property type="match status" value="1"/>
</dbReference>
<dbReference type="Proteomes" id="UP000092462">
    <property type="component" value="Unassembled WGS sequence"/>
</dbReference>
<name>A0A1B0GLT9_PHLPP</name>
<feature type="domain" description="CSC1/OSCA1-like N-terminal transmembrane" evidence="3">
    <location>
        <begin position="135"/>
        <end position="240"/>
    </location>
</feature>
<dbReference type="VEuPathDB" id="VectorBase:PPAI000095"/>
<reference evidence="4" key="1">
    <citation type="submission" date="2022-08" db="UniProtKB">
        <authorList>
            <consortium name="EnsemblMetazoa"/>
        </authorList>
    </citation>
    <scope>IDENTIFICATION</scope>
    <source>
        <strain evidence="4">Israel</strain>
    </source>
</reference>
<keyword evidence="2" id="KW-0812">Transmembrane</keyword>
<keyword evidence="2" id="KW-0472">Membrane</keyword>
<evidence type="ECO:0000259" key="3">
    <source>
        <dbReference type="Pfam" id="PF13967"/>
    </source>
</evidence>
<feature type="transmembrane region" description="Helical" evidence="2">
    <location>
        <begin position="44"/>
        <end position="61"/>
    </location>
</feature>
<dbReference type="PANTHER" id="PTHR13018:SF5">
    <property type="entry name" value="RE44586P"/>
    <property type="match status" value="1"/>
</dbReference>
<dbReference type="Pfam" id="PF13967">
    <property type="entry name" value="RSN1_TM"/>
    <property type="match status" value="1"/>
</dbReference>
<dbReference type="GO" id="GO:0005227">
    <property type="term" value="F:calcium-activated cation channel activity"/>
    <property type="evidence" value="ECO:0007669"/>
    <property type="project" value="InterPro"/>
</dbReference>
<organism evidence="4 5">
    <name type="scientific">Phlebotomus papatasi</name>
    <name type="common">Sandfly</name>
    <dbReference type="NCBI Taxonomy" id="29031"/>
    <lineage>
        <taxon>Eukaryota</taxon>
        <taxon>Metazoa</taxon>
        <taxon>Ecdysozoa</taxon>
        <taxon>Arthropoda</taxon>
        <taxon>Hexapoda</taxon>
        <taxon>Insecta</taxon>
        <taxon>Pterygota</taxon>
        <taxon>Neoptera</taxon>
        <taxon>Endopterygota</taxon>
        <taxon>Diptera</taxon>
        <taxon>Nematocera</taxon>
        <taxon>Psychodoidea</taxon>
        <taxon>Psychodidae</taxon>
        <taxon>Phlebotomus</taxon>
        <taxon>Phlebotomus</taxon>
    </lineage>
</organism>
<evidence type="ECO:0000313" key="4">
    <source>
        <dbReference type="EnsemblMetazoa" id="PPAI000095-PA"/>
    </source>
</evidence>
<dbReference type="EnsemblMetazoa" id="PPAI000095-RA">
    <property type="protein sequence ID" value="PPAI000095-PA"/>
    <property type="gene ID" value="PPAI000095"/>
</dbReference>
<evidence type="ECO:0000256" key="2">
    <source>
        <dbReference type="SAM" id="Phobius"/>
    </source>
</evidence>
<feature type="compositionally biased region" description="Polar residues" evidence="1">
    <location>
        <begin position="106"/>
        <end position="115"/>
    </location>
</feature>
<dbReference type="InterPro" id="IPR045122">
    <property type="entry name" value="Csc1-like"/>
</dbReference>
<dbReference type="GO" id="GO:0005886">
    <property type="term" value="C:plasma membrane"/>
    <property type="evidence" value="ECO:0007669"/>
    <property type="project" value="TreeGrafter"/>
</dbReference>
<evidence type="ECO:0000256" key="1">
    <source>
        <dbReference type="SAM" id="MobiDB-lite"/>
    </source>
</evidence>
<dbReference type="InterPro" id="IPR032880">
    <property type="entry name" value="CSC1/OSCA1-like_N"/>
</dbReference>
<dbReference type="VEuPathDB" id="VectorBase:PPAPM1_004071"/>
<dbReference type="EMBL" id="AJVK01002034">
    <property type="status" value="NOT_ANNOTATED_CDS"/>
    <property type="molecule type" value="Genomic_DNA"/>
</dbReference>
<proteinExistence type="predicted"/>
<dbReference type="AlphaFoldDB" id="A0A1B0GLT9"/>
<feature type="region of interest" description="Disordered" evidence="1">
    <location>
        <begin position="106"/>
        <end position="135"/>
    </location>
</feature>
<evidence type="ECO:0000313" key="5">
    <source>
        <dbReference type="Proteomes" id="UP000092462"/>
    </source>
</evidence>
<sequence length="303" mass="33156">MNKATVRMLDTLKQFSPIGDTGCLVTKNKTTIITNLYEGIPETLILNIIAWVFLMILFAVLRQQAWDYGRLALVNSSGDNRRWTQLFYAQGSDEGAADESRQAINGTARSSTSSGVEAANGSAAGQASKRTSAASTGAPIDRGFLSWIPVTLRLRKEQILAHSGPDALHYLSFQQHLIVVTAIITLVSIVIILPINFHGDLIGDVNTFGHTTVSNLDPTSSVLWVHVICAIAFVPLVVLTMRRSSGRYAGKVAPTRTIMATDIDSRDRNKANIRSYVNELFPDIEIEDVHLTYNITKLSSVVL</sequence>
<protein>
    <recommendedName>
        <fullName evidence="3">CSC1/OSCA1-like N-terminal transmembrane domain-containing protein</fullName>
    </recommendedName>
</protein>
<accession>A0A1B0GLT9</accession>